<organism evidence="11 12">
    <name type="scientific">Yarrowia lipolytica</name>
    <name type="common">Candida lipolytica</name>
    <dbReference type="NCBI Taxonomy" id="4952"/>
    <lineage>
        <taxon>Eukaryota</taxon>
        <taxon>Fungi</taxon>
        <taxon>Dikarya</taxon>
        <taxon>Ascomycota</taxon>
        <taxon>Saccharomycotina</taxon>
        <taxon>Dipodascomycetes</taxon>
        <taxon>Dipodascales</taxon>
        <taxon>Dipodascales incertae sedis</taxon>
        <taxon>Yarrowia</taxon>
    </lineage>
</organism>
<comment type="subunit">
    <text evidence="8">Component of the translation initiation factor 2B (eIF2B) complex which is a heterodecamer of two sets of five different subunits: alpha, beta, gamma, delta and epsilon. Subunits alpha, beta and delta comprise a regulatory subcomplex and subunits epsilon and gamma comprise a catalytic subcomplex. Within the complex, the hexameric regulatory complex resides at the center, with the two heterodimeric catalytic subcomplexes bound on opposite sides.</text>
</comment>
<dbReference type="GO" id="GO:0005829">
    <property type="term" value="C:cytosol"/>
    <property type="evidence" value="ECO:0007669"/>
    <property type="project" value="UniProtKB-SubCell"/>
</dbReference>
<comment type="subcellular location">
    <subcellularLocation>
        <location evidence="1">Cytoplasm</location>
        <location evidence="1">Cytosol</location>
    </subcellularLocation>
</comment>
<accession>A0A1D8NJG9</accession>
<dbReference type="Gene3D" id="2.160.10.10">
    <property type="entry name" value="Hexapeptide repeat proteins"/>
    <property type="match status" value="1"/>
</dbReference>
<evidence type="ECO:0000259" key="10">
    <source>
        <dbReference type="Pfam" id="PF25084"/>
    </source>
</evidence>
<feature type="compositionally biased region" description="Acidic residues" evidence="9">
    <location>
        <begin position="471"/>
        <end position="483"/>
    </location>
</feature>
<dbReference type="GO" id="GO:0003743">
    <property type="term" value="F:translation initiation factor activity"/>
    <property type="evidence" value="ECO:0007669"/>
    <property type="project" value="UniProtKB-KW"/>
</dbReference>
<feature type="compositionally biased region" description="Acidic residues" evidence="9">
    <location>
        <begin position="233"/>
        <end position="242"/>
    </location>
</feature>
<name>A0A1D8NJG9_YARLL</name>
<feature type="region of interest" description="Disordered" evidence="9">
    <location>
        <begin position="230"/>
        <end position="259"/>
    </location>
</feature>
<evidence type="ECO:0000256" key="7">
    <source>
        <dbReference type="ARBA" id="ARBA00044229"/>
    </source>
</evidence>
<sequence>MGADFKVFILCGQGKNMAPLSSVRASGVPKALLPMANVPVIDYTLKWCETIPNPKVFVCCSTADEAEISAYVDSFKAEHSTSVVASNVTICSKTDAKSGDFILELTRGEPSDFIVVCCDFITDIPASSLVDTYRSRDSDSLLTAFYYPNTLENVDKKSLLKDVTVHSSLDSRTPRLLDSYSRDYIENKKTMPIRRSMLWHFPKSLVSTQLLNASVYFCTADVCRVITETQAAPEEDSTDEDPDTRSSSPVRQEQEEAHTILAKGRQWDRVVRDIARRSWAHAKPLKSVSLCVLDSNTFARANNLSAYMEMNRVILKARAKANATAQKPAPAVKGAATVGVDSLVGEETQLGERTSIKRSVVGNNCTIGKRCRINGCVIFDGAFIADDVTLENCLVGTKTTVGTKAKLTGCNVEGGYKVEAGKVAKNETMLQLSLEGLMESDEYTDDHDEDDDDDDDSEMGDSDDWSVSGGDDYDDDDGLFDRS</sequence>
<evidence type="ECO:0000256" key="4">
    <source>
        <dbReference type="ARBA" id="ARBA00022540"/>
    </source>
</evidence>
<keyword evidence="4" id="KW-0396">Initiation factor</keyword>
<evidence type="ECO:0000256" key="6">
    <source>
        <dbReference type="ARBA" id="ARBA00044196"/>
    </source>
</evidence>
<feature type="compositionally biased region" description="Acidic residues" evidence="9">
    <location>
        <begin position="438"/>
        <end position="464"/>
    </location>
</feature>
<dbReference type="InterPro" id="IPR051960">
    <property type="entry name" value="eIF2B_gamma"/>
</dbReference>
<dbReference type="GeneID" id="2911959"/>
<keyword evidence="5" id="KW-0648">Protein biosynthesis</keyword>
<dbReference type="Proteomes" id="UP000182444">
    <property type="component" value="Chromosome 1E"/>
</dbReference>
<reference evidence="11 12" key="1">
    <citation type="journal article" date="2016" name="PLoS ONE">
        <title>Sequence Assembly of Yarrowia lipolytica Strain W29/CLIB89 Shows Transposable Element Diversity.</title>
        <authorList>
            <person name="Magnan C."/>
            <person name="Yu J."/>
            <person name="Chang I."/>
            <person name="Jahn E."/>
            <person name="Kanomata Y."/>
            <person name="Wu J."/>
            <person name="Zeller M."/>
            <person name="Oakes M."/>
            <person name="Baldi P."/>
            <person name="Sandmeyer S."/>
        </authorList>
    </citation>
    <scope>NUCLEOTIDE SEQUENCE [LARGE SCALE GENOMIC DNA]</scope>
    <source>
        <strain evidence="12">CLIB89(W29)</strain>
    </source>
</reference>
<keyword evidence="3" id="KW-0963">Cytoplasm</keyword>
<dbReference type="AlphaFoldDB" id="A0A1D8NJG9"/>
<evidence type="ECO:0000313" key="11">
    <source>
        <dbReference type="EMBL" id="AOW05769.1"/>
    </source>
</evidence>
<protein>
    <recommendedName>
        <fullName evidence="6">Translation initiation factor eIF2B subunit gamma</fullName>
    </recommendedName>
    <alternativeName>
        <fullName evidence="7">eIF2B GDP-GTP exchange factor subunit gamma</fullName>
    </alternativeName>
</protein>
<dbReference type="Pfam" id="PF25084">
    <property type="entry name" value="LbH_EIF2B"/>
    <property type="match status" value="1"/>
</dbReference>
<dbReference type="eggNOG" id="KOG1462">
    <property type="taxonomic scope" value="Eukaryota"/>
</dbReference>
<dbReference type="KEGG" id="yli:2911959"/>
<dbReference type="Gene3D" id="3.90.550.10">
    <property type="entry name" value="Spore Coat Polysaccharide Biosynthesis Protein SpsA, Chain A"/>
    <property type="match status" value="1"/>
</dbReference>
<dbReference type="InterPro" id="IPR056764">
    <property type="entry name" value="LbH_EIF2B3/5"/>
</dbReference>
<proteinExistence type="inferred from homology"/>
<evidence type="ECO:0000256" key="2">
    <source>
        <dbReference type="ARBA" id="ARBA00007878"/>
    </source>
</evidence>
<dbReference type="GO" id="GO:0005851">
    <property type="term" value="C:eukaryotic translation initiation factor 2B complex"/>
    <property type="evidence" value="ECO:0007669"/>
    <property type="project" value="TreeGrafter"/>
</dbReference>
<dbReference type="EMBL" id="CP017557">
    <property type="protein sequence ID" value="AOW05769.1"/>
    <property type="molecule type" value="Genomic_DNA"/>
</dbReference>
<evidence type="ECO:0000256" key="5">
    <source>
        <dbReference type="ARBA" id="ARBA00022917"/>
    </source>
</evidence>
<dbReference type="VEuPathDB" id="FungiDB:YALI1_E25859g"/>
<dbReference type="VEuPathDB" id="FungiDB:YALI0_E21846g"/>
<feature type="domain" description="EIF2B subunit epsilon/gamma LbH" evidence="10">
    <location>
        <begin position="334"/>
        <end position="416"/>
    </location>
</feature>
<dbReference type="PANTHER" id="PTHR45989">
    <property type="entry name" value="TRANSLATION INITIATION FACTOR EIF-2B SUBUNIT GAMMA"/>
    <property type="match status" value="1"/>
</dbReference>
<dbReference type="PANTHER" id="PTHR45989:SF1">
    <property type="entry name" value="TRANSLATION INITIATION FACTOR EIF-2B SUBUNIT GAMMA"/>
    <property type="match status" value="1"/>
</dbReference>
<evidence type="ECO:0000256" key="1">
    <source>
        <dbReference type="ARBA" id="ARBA00004514"/>
    </source>
</evidence>
<evidence type="ECO:0000256" key="3">
    <source>
        <dbReference type="ARBA" id="ARBA00022490"/>
    </source>
</evidence>
<dbReference type="GO" id="GO:0005085">
    <property type="term" value="F:guanyl-nucleotide exchange factor activity"/>
    <property type="evidence" value="ECO:0007669"/>
    <property type="project" value="TreeGrafter"/>
</dbReference>
<dbReference type="CDD" id="cd04652">
    <property type="entry name" value="LbH_eIF2B_gamma_C"/>
    <property type="match status" value="1"/>
</dbReference>
<evidence type="ECO:0000256" key="8">
    <source>
        <dbReference type="ARBA" id="ARBA00046432"/>
    </source>
</evidence>
<feature type="region of interest" description="Disordered" evidence="9">
    <location>
        <begin position="438"/>
        <end position="483"/>
    </location>
</feature>
<evidence type="ECO:0000256" key="9">
    <source>
        <dbReference type="SAM" id="MobiDB-lite"/>
    </source>
</evidence>
<dbReference type="GO" id="GO:0002183">
    <property type="term" value="P:cytoplasmic translational initiation"/>
    <property type="evidence" value="ECO:0007669"/>
    <property type="project" value="TreeGrafter"/>
</dbReference>
<dbReference type="InterPro" id="IPR029044">
    <property type="entry name" value="Nucleotide-diphossugar_trans"/>
</dbReference>
<dbReference type="RefSeq" id="XP_504245.3">
    <property type="nucleotide sequence ID" value="XM_504245.3"/>
</dbReference>
<gene>
    <name evidence="11" type="ORF">YALI1_E25859g</name>
</gene>
<evidence type="ECO:0000313" key="12">
    <source>
        <dbReference type="Proteomes" id="UP000182444"/>
    </source>
</evidence>
<comment type="similarity">
    <text evidence="2">Belongs to the eIF-2B gamma/epsilon subunits family.</text>
</comment>
<dbReference type="CDD" id="cd04198">
    <property type="entry name" value="eIF-2B_gamma_N"/>
    <property type="match status" value="1"/>
</dbReference>
<dbReference type="SUPFAM" id="SSF53448">
    <property type="entry name" value="Nucleotide-diphospho-sugar transferases"/>
    <property type="match status" value="1"/>
</dbReference>